<dbReference type="NCBIfam" id="NF008202">
    <property type="entry name" value="PRK10959.1"/>
    <property type="match status" value="1"/>
</dbReference>
<proteinExistence type="inferred from homology"/>
<dbReference type="PANTHER" id="PTHR36920">
    <property type="match status" value="1"/>
</dbReference>
<dbReference type="Pfam" id="PF03922">
    <property type="entry name" value="OmpW"/>
    <property type="match status" value="1"/>
</dbReference>
<keyword evidence="4" id="KW-0812">Transmembrane</keyword>
<dbReference type="RefSeq" id="WP_168658905.1">
    <property type="nucleotide sequence ID" value="NZ_CP051180.1"/>
</dbReference>
<dbReference type="GO" id="GO:0055085">
    <property type="term" value="P:transmembrane transport"/>
    <property type="evidence" value="ECO:0007669"/>
    <property type="project" value="TreeGrafter"/>
</dbReference>
<sequence>MMKKTILSAAIVTLLAAPALAGHEAGDFIVRTGVIQVAPDESSGDVLGLGELSVDEDTQVGLNFTYMLTSNWAVEVLAATPFSHDVSVAGMDVAEVTHLPPTVMAQYYFGQGKFRPYVGAGVNYTLFWDEEFNGTGKSLELSDLELDNSVGLAAQIGIDYEINNDWLVNASIWYIDIGTDVDFKAGGESVDSISLDIDPWVYMVSVGYSF</sequence>
<evidence type="ECO:0000313" key="10">
    <source>
        <dbReference type="EMBL" id="QIZ75644.1"/>
    </source>
</evidence>
<evidence type="ECO:0000256" key="2">
    <source>
        <dbReference type="ARBA" id="ARBA00009330"/>
    </source>
</evidence>
<feature type="signal peptide" evidence="9">
    <location>
        <begin position="1"/>
        <end position="21"/>
    </location>
</feature>
<comment type="similarity">
    <text evidence="2">Belongs to the OmpW/AlkL family.</text>
</comment>
<keyword evidence="7" id="KW-0998">Cell outer membrane</keyword>
<keyword evidence="3" id="KW-1134">Transmembrane beta strand</keyword>
<evidence type="ECO:0000256" key="8">
    <source>
        <dbReference type="ARBA" id="ARBA00074212"/>
    </source>
</evidence>
<dbReference type="Gene3D" id="2.40.160.20">
    <property type="match status" value="1"/>
</dbReference>
<evidence type="ECO:0000256" key="6">
    <source>
        <dbReference type="ARBA" id="ARBA00023136"/>
    </source>
</evidence>
<feature type="chain" id="PRO_5026268542" description="Outer membrane protein W" evidence="9">
    <location>
        <begin position="22"/>
        <end position="210"/>
    </location>
</feature>
<dbReference type="InterPro" id="IPR005618">
    <property type="entry name" value="OMPW"/>
</dbReference>
<dbReference type="KEGG" id="fes:HER31_01240"/>
<dbReference type="EMBL" id="CP051180">
    <property type="protein sequence ID" value="QIZ75644.1"/>
    <property type="molecule type" value="Genomic_DNA"/>
</dbReference>
<evidence type="ECO:0000256" key="3">
    <source>
        <dbReference type="ARBA" id="ARBA00022452"/>
    </source>
</evidence>
<evidence type="ECO:0000256" key="4">
    <source>
        <dbReference type="ARBA" id="ARBA00022692"/>
    </source>
</evidence>
<evidence type="ECO:0000313" key="11">
    <source>
        <dbReference type="Proteomes" id="UP000501602"/>
    </source>
</evidence>
<keyword evidence="6" id="KW-0472">Membrane</keyword>
<dbReference type="InterPro" id="IPR011250">
    <property type="entry name" value="OMP/PagP_B-barrel"/>
</dbReference>
<keyword evidence="11" id="KW-1185">Reference proteome</keyword>
<dbReference type="AlphaFoldDB" id="A0A6H1U9E0"/>
<comment type="subcellular location">
    <subcellularLocation>
        <location evidence="1">Cell outer membrane</location>
    </subcellularLocation>
</comment>
<dbReference type="SUPFAM" id="SSF56925">
    <property type="entry name" value="OMPA-like"/>
    <property type="match status" value="1"/>
</dbReference>
<evidence type="ECO:0000256" key="9">
    <source>
        <dbReference type="SAM" id="SignalP"/>
    </source>
</evidence>
<dbReference type="PANTHER" id="PTHR36920:SF1">
    <property type="entry name" value="OUTER MEMBRANE PROTEIN W"/>
    <property type="match status" value="1"/>
</dbReference>
<keyword evidence="5 9" id="KW-0732">Signal</keyword>
<evidence type="ECO:0000256" key="5">
    <source>
        <dbReference type="ARBA" id="ARBA00022729"/>
    </source>
</evidence>
<dbReference type="GO" id="GO:0009279">
    <property type="term" value="C:cell outer membrane"/>
    <property type="evidence" value="ECO:0007669"/>
    <property type="project" value="UniProtKB-SubCell"/>
</dbReference>
<evidence type="ECO:0000256" key="1">
    <source>
        <dbReference type="ARBA" id="ARBA00004442"/>
    </source>
</evidence>
<organism evidence="10 11">
    <name type="scientific">Ferrimonas lipolytica</name>
    <dbReference type="NCBI Taxonomy" id="2724191"/>
    <lineage>
        <taxon>Bacteria</taxon>
        <taxon>Pseudomonadati</taxon>
        <taxon>Pseudomonadota</taxon>
        <taxon>Gammaproteobacteria</taxon>
        <taxon>Alteromonadales</taxon>
        <taxon>Ferrimonadaceae</taxon>
        <taxon>Ferrimonas</taxon>
    </lineage>
</organism>
<gene>
    <name evidence="10" type="primary">ompW</name>
    <name evidence="10" type="ORF">HER31_01240</name>
</gene>
<evidence type="ECO:0000256" key="7">
    <source>
        <dbReference type="ARBA" id="ARBA00023237"/>
    </source>
</evidence>
<name>A0A6H1U9E0_9GAMM</name>
<dbReference type="Proteomes" id="UP000501602">
    <property type="component" value="Chromosome"/>
</dbReference>
<protein>
    <recommendedName>
        <fullName evidence="8">Outer membrane protein W</fullName>
    </recommendedName>
</protein>
<accession>A0A6H1U9E0</accession>
<reference evidence="10 11" key="1">
    <citation type="submission" date="2020-04" db="EMBL/GenBank/DDBJ databases">
        <title>Ferrimonas sp. S7 isolated from sea water.</title>
        <authorList>
            <person name="Bae S.S."/>
            <person name="Baek K."/>
        </authorList>
    </citation>
    <scope>NUCLEOTIDE SEQUENCE [LARGE SCALE GENOMIC DNA]</scope>
    <source>
        <strain evidence="10 11">S7</strain>
    </source>
</reference>
<dbReference type="FunFam" id="2.40.160.20:FF:000001">
    <property type="entry name" value="Outer membrane protein W"/>
    <property type="match status" value="1"/>
</dbReference>